<dbReference type="STRING" id="1005944.SAMN05192576_3860"/>
<evidence type="ECO:0000313" key="1">
    <source>
        <dbReference type="EMBL" id="SDO33091.1"/>
    </source>
</evidence>
<evidence type="ECO:0000313" key="2">
    <source>
        <dbReference type="Proteomes" id="UP000199004"/>
    </source>
</evidence>
<reference evidence="1 2" key="1">
    <citation type="submission" date="2016-10" db="EMBL/GenBank/DDBJ databases">
        <authorList>
            <person name="de Groot N.N."/>
        </authorList>
    </citation>
    <scope>NUCLEOTIDE SEQUENCE [LARGE SCALE GENOMIC DNA]</scope>
    <source>
        <strain evidence="1 2">CGMCC 1.11147</strain>
    </source>
</reference>
<dbReference type="RefSeq" id="WP_143016248.1">
    <property type="nucleotide sequence ID" value="NZ_BKAE01000009.1"/>
</dbReference>
<keyword evidence="2" id="KW-1185">Reference proteome</keyword>
<dbReference type="AlphaFoldDB" id="A0A1H0IPW3"/>
<name>A0A1H0IPW3_9ACTN</name>
<accession>A0A1H0IPW3</accession>
<protein>
    <submittedName>
        <fullName evidence="1">Uncharacterized protein</fullName>
    </submittedName>
</protein>
<dbReference type="EMBL" id="FNIC01000007">
    <property type="protein sequence ID" value="SDO33091.1"/>
    <property type="molecule type" value="Genomic_DNA"/>
</dbReference>
<gene>
    <name evidence="1" type="ORF">SAMN05192576_3860</name>
</gene>
<dbReference type="Proteomes" id="UP000199004">
    <property type="component" value="Unassembled WGS sequence"/>
</dbReference>
<dbReference type="OrthoDB" id="5198389at2"/>
<organism evidence="1 2">
    <name type="scientific">Nocardioides szechwanensis</name>
    <dbReference type="NCBI Taxonomy" id="1005944"/>
    <lineage>
        <taxon>Bacteria</taxon>
        <taxon>Bacillati</taxon>
        <taxon>Actinomycetota</taxon>
        <taxon>Actinomycetes</taxon>
        <taxon>Propionibacteriales</taxon>
        <taxon>Nocardioidaceae</taxon>
        <taxon>Nocardioides</taxon>
    </lineage>
</organism>
<proteinExistence type="predicted"/>
<sequence>MDVALLVGRWLGLVSPPAPVPVGPPIERIAADVRRIRADIRHTPPGMPAARRRGWSAAYDDVLVAACRALDLEQCLESRLTMVERELERERVERMLVRSGLLVPGAG</sequence>